<comment type="caution">
    <text evidence="3">The sequence shown here is derived from an EMBL/GenBank/DDBJ whole genome shotgun (WGS) entry which is preliminary data.</text>
</comment>
<protein>
    <recommendedName>
        <fullName evidence="2">DUF6534 domain-containing protein</fullName>
    </recommendedName>
</protein>
<evidence type="ECO:0000313" key="3">
    <source>
        <dbReference type="EMBL" id="KAF5368693.1"/>
    </source>
</evidence>
<name>A0A8H5LT94_9AGAR</name>
<dbReference type="OrthoDB" id="2535105at2759"/>
<keyword evidence="1" id="KW-1133">Transmembrane helix</keyword>
<keyword evidence="4" id="KW-1185">Reference proteome</keyword>
<evidence type="ECO:0000313" key="4">
    <source>
        <dbReference type="Proteomes" id="UP000565441"/>
    </source>
</evidence>
<evidence type="ECO:0000259" key="2">
    <source>
        <dbReference type="Pfam" id="PF20152"/>
    </source>
</evidence>
<feature type="transmembrane region" description="Helical" evidence="1">
    <location>
        <begin position="267"/>
        <end position="294"/>
    </location>
</feature>
<dbReference type="PANTHER" id="PTHR40465">
    <property type="entry name" value="CHROMOSOME 1, WHOLE GENOME SHOTGUN SEQUENCE"/>
    <property type="match status" value="1"/>
</dbReference>
<feature type="transmembrane region" description="Helical" evidence="1">
    <location>
        <begin position="227"/>
        <end position="247"/>
    </location>
</feature>
<sequence>MRGENYFLDHAITAYHSSFSFIIHGIRFLWYLCYFSGEGAMAPPVRSPGVESQGQDAMVKGSPIHFLKMAITAGPELTLGPLLIGFTLATFLFGVESVQLYMYFRDFPTDPRALKLLVRTYHPTISVLVYEFLSGHGDMDVRNFGNPNLLHIPPPRSFQLTILLSSSVAVLVQSFFCHRLWKTTGKTIICSILGFLVVSRFTVTAFIAVSAFSMKSLATYIVEFKELITAAWVGGAGIDVLMAMSLCYDLHKRRSGFARTSRLIDRIIMWCVATGLLTSLYALTMAICFLSMPGNLVWEIFYVAASRFFANTLLASLNARRSIRHNETRSNNAVSTTQFMNHTVDVPLTVVVTETITKDMESGLHTTHSMHKSQN</sequence>
<proteinExistence type="predicted"/>
<feature type="transmembrane region" description="Helical" evidence="1">
    <location>
        <begin position="300"/>
        <end position="319"/>
    </location>
</feature>
<dbReference type="Proteomes" id="UP000565441">
    <property type="component" value="Unassembled WGS sequence"/>
</dbReference>
<feature type="domain" description="DUF6534" evidence="2">
    <location>
        <begin position="236"/>
        <end position="322"/>
    </location>
</feature>
<dbReference type="EMBL" id="JAACJP010000059">
    <property type="protein sequence ID" value="KAF5368693.1"/>
    <property type="molecule type" value="Genomic_DNA"/>
</dbReference>
<evidence type="ECO:0000256" key="1">
    <source>
        <dbReference type="SAM" id="Phobius"/>
    </source>
</evidence>
<dbReference type="InterPro" id="IPR045339">
    <property type="entry name" value="DUF6534"/>
</dbReference>
<feature type="transmembrane region" description="Helical" evidence="1">
    <location>
        <begin position="12"/>
        <end position="32"/>
    </location>
</feature>
<feature type="transmembrane region" description="Helical" evidence="1">
    <location>
        <begin position="188"/>
        <end position="212"/>
    </location>
</feature>
<dbReference type="AlphaFoldDB" id="A0A8H5LT94"/>
<organism evidence="3 4">
    <name type="scientific">Tricholomella constricta</name>
    <dbReference type="NCBI Taxonomy" id="117010"/>
    <lineage>
        <taxon>Eukaryota</taxon>
        <taxon>Fungi</taxon>
        <taxon>Dikarya</taxon>
        <taxon>Basidiomycota</taxon>
        <taxon>Agaricomycotina</taxon>
        <taxon>Agaricomycetes</taxon>
        <taxon>Agaricomycetidae</taxon>
        <taxon>Agaricales</taxon>
        <taxon>Tricholomatineae</taxon>
        <taxon>Lyophyllaceae</taxon>
        <taxon>Tricholomella</taxon>
    </lineage>
</organism>
<accession>A0A8H5LT94</accession>
<feature type="transmembrane region" description="Helical" evidence="1">
    <location>
        <begin position="82"/>
        <end position="104"/>
    </location>
</feature>
<keyword evidence="1" id="KW-0812">Transmembrane</keyword>
<keyword evidence="1" id="KW-0472">Membrane</keyword>
<gene>
    <name evidence="3" type="ORF">D9615_010320</name>
</gene>
<dbReference type="PANTHER" id="PTHR40465:SF1">
    <property type="entry name" value="DUF6534 DOMAIN-CONTAINING PROTEIN"/>
    <property type="match status" value="1"/>
</dbReference>
<dbReference type="Pfam" id="PF20152">
    <property type="entry name" value="DUF6534"/>
    <property type="match status" value="1"/>
</dbReference>
<reference evidence="3 4" key="1">
    <citation type="journal article" date="2020" name="ISME J.">
        <title>Uncovering the hidden diversity of litter-decomposition mechanisms in mushroom-forming fungi.</title>
        <authorList>
            <person name="Floudas D."/>
            <person name="Bentzer J."/>
            <person name="Ahren D."/>
            <person name="Johansson T."/>
            <person name="Persson P."/>
            <person name="Tunlid A."/>
        </authorList>
    </citation>
    <scope>NUCLEOTIDE SEQUENCE [LARGE SCALE GENOMIC DNA]</scope>
    <source>
        <strain evidence="3 4">CBS 661.87</strain>
    </source>
</reference>